<dbReference type="Proteomes" id="UP000092462">
    <property type="component" value="Unassembled WGS sequence"/>
</dbReference>
<keyword evidence="12" id="KW-1185">Reference proteome</keyword>
<dbReference type="VEuPathDB" id="VectorBase:PPAPM1_000235"/>
<evidence type="ECO:0000256" key="4">
    <source>
        <dbReference type="ARBA" id="ARBA00023125"/>
    </source>
</evidence>
<reference evidence="11" key="1">
    <citation type="submission" date="2022-08" db="UniProtKB">
        <authorList>
            <consortium name="EnsemblMetazoa"/>
        </authorList>
    </citation>
    <scope>IDENTIFICATION</scope>
    <source>
        <strain evidence="11">Israel</strain>
    </source>
</reference>
<dbReference type="SUPFAM" id="SSF144074">
    <property type="entry name" value="E2F-DP heterodimerization region"/>
    <property type="match status" value="1"/>
</dbReference>
<dbReference type="SMART" id="SM01372">
    <property type="entry name" value="E2F_TDP"/>
    <property type="match status" value="1"/>
</dbReference>
<dbReference type="EMBL" id="AJVK01023667">
    <property type="status" value="NOT_ANNOTATED_CDS"/>
    <property type="molecule type" value="Genomic_DNA"/>
</dbReference>
<dbReference type="SMART" id="SM01138">
    <property type="entry name" value="DP"/>
    <property type="match status" value="1"/>
</dbReference>
<dbReference type="EMBL" id="AJVK01023668">
    <property type="status" value="NOT_ANNOTATED_CDS"/>
    <property type="molecule type" value="Genomic_DNA"/>
</dbReference>
<feature type="domain" description="E2F/DP family winged-helix DNA-binding" evidence="10">
    <location>
        <begin position="155"/>
        <end position="237"/>
    </location>
</feature>
<dbReference type="EMBL" id="AJVK01023666">
    <property type="status" value="NOT_ANNOTATED_CDS"/>
    <property type="molecule type" value="Genomic_DNA"/>
</dbReference>
<dbReference type="InterPro" id="IPR036388">
    <property type="entry name" value="WH-like_DNA-bd_sf"/>
</dbReference>
<feature type="domain" description="Transcription factor DP C-terminal" evidence="9">
    <location>
        <begin position="244"/>
        <end position="387"/>
    </location>
</feature>
<keyword evidence="5 7" id="KW-0804">Transcription</keyword>
<feature type="region of interest" description="Disordered" evidence="8">
    <location>
        <begin position="129"/>
        <end position="157"/>
    </location>
</feature>
<dbReference type="FunFam" id="1.20.140.80:FF:000005">
    <property type="entry name" value="Transcription factor"/>
    <property type="match status" value="1"/>
</dbReference>
<dbReference type="PANTHER" id="PTHR12548:SF9">
    <property type="entry name" value="TRANSCRIPTION FACTOR DP"/>
    <property type="match status" value="1"/>
</dbReference>
<dbReference type="Pfam" id="PF08781">
    <property type="entry name" value="DP"/>
    <property type="match status" value="1"/>
</dbReference>
<evidence type="ECO:0000256" key="6">
    <source>
        <dbReference type="ARBA" id="ARBA00023242"/>
    </source>
</evidence>
<keyword evidence="4 7" id="KW-0238">DNA-binding</keyword>
<dbReference type="VEuPathDB" id="VectorBase:PPAI001991"/>
<feature type="compositionally biased region" description="Acidic residues" evidence="8">
    <location>
        <begin position="410"/>
        <end position="427"/>
    </location>
</feature>
<evidence type="ECO:0000313" key="12">
    <source>
        <dbReference type="Proteomes" id="UP000092462"/>
    </source>
</evidence>
<dbReference type="InterPro" id="IPR014889">
    <property type="entry name" value="Transc_factor_DP_C"/>
</dbReference>
<dbReference type="GO" id="GO:0005667">
    <property type="term" value="C:transcription regulator complex"/>
    <property type="evidence" value="ECO:0007669"/>
    <property type="project" value="InterPro"/>
</dbReference>
<dbReference type="GO" id="GO:0000977">
    <property type="term" value="F:RNA polymerase II transcription regulatory region sequence-specific DNA binding"/>
    <property type="evidence" value="ECO:0007669"/>
    <property type="project" value="TreeGrafter"/>
</dbReference>
<dbReference type="InterPro" id="IPR003316">
    <property type="entry name" value="E2F_WHTH_DNA-bd_dom"/>
</dbReference>
<protein>
    <recommendedName>
        <fullName evidence="13">Transcription factor</fullName>
    </recommendedName>
</protein>
<dbReference type="Pfam" id="PF02319">
    <property type="entry name" value="WHD_E2F_TDP"/>
    <property type="match status" value="1"/>
</dbReference>
<evidence type="ECO:0000256" key="3">
    <source>
        <dbReference type="ARBA" id="ARBA00023015"/>
    </source>
</evidence>
<proteinExistence type="inferred from homology"/>
<dbReference type="InterPro" id="IPR036390">
    <property type="entry name" value="WH_DNA-bd_sf"/>
</dbReference>
<dbReference type="GO" id="GO:0000981">
    <property type="term" value="F:DNA-binding transcription factor activity, RNA polymerase II-specific"/>
    <property type="evidence" value="ECO:0007669"/>
    <property type="project" value="TreeGrafter"/>
</dbReference>
<keyword evidence="3 7" id="KW-0805">Transcription regulation</keyword>
<dbReference type="InterPro" id="IPR038168">
    <property type="entry name" value="TF_DP_C_sf"/>
</dbReference>
<evidence type="ECO:0000256" key="7">
    <source>
        <dbReference type="RuleBase" id="RU003796"/>
    </source>
</evidence>
<evidence type="ECO:0000256" key="1">
    <source>
        <dbReference type="ARBA" id="ARBA00004123"/>
    </source>
</evidence>
<keyword evidence="6 7" id="KW-0539">Nucleus</keyword>
<evidence type="ECO:0000313" key="11">
    <source>
        <dbReference type="EnsemblMetazoa" id="PPAI001991-PA"/>
    </source>
</evidence>
<name>A0A1B0D3R8_PHLPP</name>
<evidence type="ECO:0000259" key="10">
    <source>
        <dbReference type="SMART" id="SM01372"/>
    </source>
</evidence>
<comment type="subcellular location">
    <subcellularLocation>
        <location evidence="1 7">Nucleus</location>
    </subcellularLocation>
</comment>
<dbReference type="CDD" id="cd14458">
    <property type="entry name" value="DP_DD"/>
    <property type="match status" value="1"/>
</dbReference>
<evidence type="ECO:0000256" key="5">
    <source>
        <dbReference type="ARBA" id="ARBA00023163"/>
    </source>
</evidence>
<accession>A0A1B0D3R8</accession>
<dbReference type="InterPro" id="IPR037241">
    <property type="entry name" value="E2F-DP_heterodim"/>
</dbReference>
<dbReference type="SUPFAM" id="SSF46785">
    <property type="entry name" value="Winged helix' DNA-binding domain"/>
    <property type="match status" value="1"/>
</dbReference>
<organism evidence="11 12">
    <name type="scientific">Phlebotomus papatasi</name>
    <name type="common">Sandfly</name>
    <dbReference type="NCBI Taxonomy" id="29031"/>
    <lineage>
        <taxon>Eukaryota</taxon>
        <taxon>Metazoa</taxon>
        <taxon>Ecdysozoa</taxon>
        <taxon>Arthropoda</taxon>
        <taxon>Hexapoda</taxon>
        <taxon>Insecta</taxon>
        <taxon>Pterygota</taxon>
        <taxon>Neoptera</taxon>
        <taxon>Endopterygota</taxon>
        <taxon>Diptera</taxon>
        <taxon>Nematocera</taxon>
        <taxon>Psychodoidea</taxon>
        <taxon>Psychodidae</taxon>
        <taxon>Phlebotomus</taxon>
        <taxon>Phlebotomus</taxon>
    </lineage>
</organism>
<dbReference type="GO" id="GO:0005634">
    <property type="term" value="C:nucleus"/>
    <property type="evidence" value="ECO:0007669"/>
    <property type="project" value="UniProtKB-SubCell"/>
</dbReference>
<sequence length="427" mass="47785">MAQPVNLLIQDSNGQKQVIKVMPNANGRPLTADGVKAIVKEVTGHEATRVLTPTQSSSSRIGQKFTVPQNSKLMSIPQSKADVKQPMRILNFMQSPGQMSGSGTAMAPSPTLTMTGKATHTVTTVPVSSASFSARGGGTPVTTGGVQSRRRKSDKLGKGLRHFSMKVCEKVKEKMITTYNEVADELVAEELNSNRSEPLDPTCCDQKNIRRRVYDALNVLMAMNIISKEKKEIRWIGLPSNSTARCTNLEFENQQRRKRIESKAQVLKELILLQVSFKSLVARNKEAEQRGLIPTPNSAIQLPFVVVNTHKETHINCSISHDKTEYYFKFDDKFEIHDHVKVLKQMGLLLGLDKGESTYEDIEKLKTMVPQQFWKYIESYGRGSEESLSDDWDMSGRHSSYFSPKHEIEDSGDLEEDDEMSEQSDGN</sequence>
<evidence type="ECO:0000256" key="8">
    <source>
        <dbReference type="SAM" id="MobiDB-lite"/>
    </source>
</evidence>
<evidence type="ECO:0000259" key="9">
    <source>
        <dbReference type="SMART" id="SM01138"/>
    </source>
</evidence>
<comment type="similarity">
    <text evidence="2 7">Belongs to the E2F/DP family.</text>
</comment>
<dbReference type="AlphaFoldDB" id="A0A1B0D3R8"/>
<dbReference type="Gene3D" id="1.20.140.80">
    <property type="entry name" value="Transcription factor DP"/>
    <property type="match status" value="1"/>
</dbReference>
<dbReference type="GO" id="GO:0051726">
    <property type="term" value="P:regulation of cell cycle"/>
    <property type="evidence" value="ECO:0007669"/>
    <property type="project" value="InterPro"/>
</dbReference>
<evidence type="ECO:0008006" key="13">
    <source>
        <dbReference type="Google" id="ProtNLM"/>
    </source>
</evidence>
<evidence type="ECO:0000256" key="2">
    <source>
        <dbReference type="ARBA" id="ARBA00010940"/>
    </source>
</evidence>
<dbReference type="InterPro" id="IPR015648">
    <property type="entry name" value="Transcrpt_fac_DP"/>
</dbReference>
<dbReference type="Gene3D" id="1.10.10.10">
    <property type="entry name" value="Winged helix-like DNA-binding domain superfamily/Winged helix DNA-binding domain"/>
    <property type="match status" value="1"/>
</dbReference>
<feature type="compositionally biased region" description="Basic residues" evidence="8">
    <location>
        <begin position="148"/>
        <end position="157"/>
    </location>
</feature>
<dbReference type="PANTHER" id="PTHR12548">
    <property type="entry name" value="TRANSCRIPTION FACTOR DP"/>
    <property type="match status" value="1"/>
</dbReference>
<feature type="region of interest" description="Disordered" evidence="8">
    <location>
        <begin position="400"/>
        <end position="427"/>
    </location>
</feature>
<dbReference type="EnsemblMetazoa" id="PPAI001991-RA">
    <property type="protein sequence ID" value="PPAI001991-PA"/>
    <property type="gene ID" value="PPAI001991"/>
</dbReference>
<dbReference type="FunFam" id="1.10.10.10:FF:000047">
    <property type="entry name" value="Transcription factor"/>
    <property type="match status" value="1"/>
</dbReference>